<dbReference type="EMBL" id="OFSN01000015">
    <property type="protein sequence ID" value="SOY66141.1"/>
    <property type="molecule type" value="Genomic_DNA"/>
</dbReference>
<gene>
    <name evidence="2" type="ORF">CBM2586_B10736</name>
</gene>
<evidence type="ECO:0000313" key="3">
    <source>
        <dbReference type="Proteomes" id="UP000257016"/>
    </source>
</evidence>
<organism evidence="2 3">
    <name type="scientific">Cupriavidus taiwanensis</name>
    <dbReference type="NCBI Taxonomy" id="164546"/>
    <lineage>
        <taxon>Bacteria</taxon>
        <taxon>Pseudomonadati</taxon>
        <taxon>Pseudomonadota</taxon>
        <taxon>Betaproteobacteria</taxon>
        <taxon>Burkholderiales</taxon>
        <taxon>Burkholderiaceae</taxon>
        <taxon>Cupriavidus</taxon>
    </lineage>
</organism>
<protein>
    <submittedName>
        <fullName evidence="2">Uncharacterized protein</fullName>
    </submittedName>
</protein>
<proteinExistence type="predicted"/>
<dbReference type="Proteomes" id="UP000257016">
    <property type="component" value="Unassembled WGS sequence"/>
</dbReference>
<name>A0A976A7F6_9BURK</name>
<sequence length="89" mass="10249">MARGISEMPELGTDAPLSTLPDLQRLVLIEWPFRPAGPLFDEMGTFDDYPSDMEAKPGQQHLPVDQRHCRVASRSRRFRRRRHPLPEPA</sequence>
<reference evidence="2 3" key="1">
    <citation type="submission" date="2018-01" db="EMBL/GenBank/DDBJ databases">
        <authorList>
            <person name="Clerissi C."/>
        </authorList>
    </citation>
    <scope>NUCLEOTIDE SEQUENCE [LARGE SCALE GENOMIC DNA]</scope>
    <source>
        <strain evidence="2">Cupriavidus taiwanensis LMG 19430</strain>
    </source>
</reference>
<feature type="region of interest" description="Disordered" evidence="1">
    <location>
        <begin position="69"/>
        <end position="89"/>
    </location>
</feature>
<feature type="compositionally biased region" description="Basic residues" evidence="1">
    <location>
        <begin position="69"/>
        <end position="83"/>
    </location>
</feature>
<dbReference type="AlphaFoldDB" id="A0A976A7F6"/>
<evidence type="ECO:0000313" key="2">
    <source>
        <dbReference type="EMBL" id="SOY66141.1"/>
    </source>
</evidence>
<accession>A0A976A7F6</accession>
<comment type="caution">
    <text evidence="2">The sequence shown here is derived from an EMBL/GenBank/DDBJ whole genome shotgun (WGS) entry which is preliminary data.</text>
</comment>
<evidence type="ECO:0000256" key="1">
    <source>
        <dbReference type="SAM" id="MobiDB-lite"/>
    </source>
</evidence>